<accession>A0ABY8MHJ9</accession>
<keyword evidence="2" id="KW-1133">Transmembrane helix</keyword>
<feature type="compositionally biased region" description="Polar residues" evidence="1">
    <location>
        <begin position="111"/>
        <end position="121"/>
    </location>
</feature>
<feature type="transmembrane region" description="Helical" evidence="2">
    <location>
        <begin position="62"/>
        <end position="85"/>
    </location>
</feature>
<evidence type="ECO:0000256" key="2">
    <source>
        <dbReference type="SAM" id="Phobius"/>
    </source>
</evidence>
<reference evidence="3 4" key="1">
    <citation type="submission" date="2023-04" db="EMBL/GenBank/DDBJ databases">
        <title>Spirochaete genome identified in red abalone sample constitutes a novel genus.</title>
        <authorList>
            <person name="Sharma S.P."/>
            <person name="Purcell C.M."/>
            <person name="Hyde J.R."/>
            <person name="Severin A.J."/>
        </authorList>
    </citation>
    <scope>NUCLEOTIDE SEQUENCE [LARGE SCALE GENOMIC DNA]</scope>
    <source>
        <strain evidence="3 4">SP-2023</strain>
    </source>
</reference>
<protein>
    <submittedName>
        <fullName evidence="3">Uncharacterized protein</fullName>
    </submittedName>
</protein>
<name>A0ABY8MHJ9_9SPIO</name>
<dbReference type="RefSeq" id="WP_326927604.1">
    <property type="nucleotide sequence ID" value="NZ_CP123443.1"/>
</dbReference>
<keyword evidence="4" id="KW-1185">Reference proteome</keyword>
<sequence length="121" mass="13854">MESKSSPTPVGRNGRSRAGYINRFVLSSLLLSLVFFLWWFGWPLLSLHSGLENVLQRLWGGLPLWFWLSCVASLFLLFFAAVFFLPKKEEYLNEDPDGNLNKSLDKAQGRDLNTVTEEVRS</sequence>
<keyword evidence="2" id="KW-0472">Membrane</keyword>
<proteinExistence type="predicted"/>
<evidence type="ECO:0000256" key="1">
    <source>
        <dbReference type="SAM" id="MobiDB-lite"/>
    </source>
</evidence>
<feature type="transmembrane region" description="Helical" evidence="2">
    <location>
        <begin position="20"/>
        <end position="42"/>
    </location>
</feature>
<gene>
    <name evidence="3" type="ORF">P0082_00760</name>
</gene>
<organism evidence="3 4">
    <name type="scientific">Candidatus Haliotispira prima</name>
    <dbReference type="NCBI Taxonomy" id="3034016"/>
    <lineage>
        <taxon>Bacteria</taxon>
        <taxon>Pseudomonadati</taxon>
        <taxon>Spirochaetota</taxon>
        <taxon>Spirochaetia</taxon>
        <taxon>Spirochaetales</taxon>
        <taxon>Spirochaetaceae</taxon>
        <taxon>Candidatus Haliotispira</taxon>
    </lineage>
</organism>
<feature type="region of interest" description="Disordered" evidence="1">
    <location>
        <begin position="94"/>
        <end position="121"/>
    </location>
</feature>
<keyword evidence="2" id="KW-0812">Transmembrane</keyword>
<evidence type="ECO:0000313" key="3">
    <source>
        <dbReference type="EMBL" id="WGK69421.1"/>
    </source>
</evidence>
<dbReference type="EMBL" id="CP123443">
    <property type="protein sequence ID" value="WGK69421.1"/>
    <property type="molecule type" value="Genomic_DNA"/>
</dbReference>
<evidence type="ECO:0000313" key="4">
    <source>
        <dbReference type="Proteomes" id="UP001228690"/>
    </source>
</evidence>
<dbReference type="Proteomes" id="UP001228690">
    <property type="component" value="Chromosome"/>
</dbReference>